<dbReference type="InterPro" id="IPR040079">
    <property type="entry name" value="Glutathione_S-Trfase"/>
</dbReference>
<evidence type="ECO:0000259" key="6">
    <source>
        <dbReference type="PROSITE" id="PS50404"/>
    </source>
</evidence>
<dbReference type="Gene3D" id="3.40.30.10">
    <property type="entry name" value="Glutaredoxin"/>
    <property type="match status" value="1"/>
</dbReference>
<gene>
    <name evidence="8" type="primary">PLEST001335</name>
    <name evidence="8" type="ORF">PLESTB_001792200</name>
</gene>
<comment type="catalytic activity">
    <reaction evidence="5">
        <text>RX + glutathione = an S-substituted glutathione + a halide anion + H(+)</text>
        <dbReference type="Rhea" id="RHEA:16437"/>
        <dbReference type="ChEBI" id="CHEBI:15378"/>
        <dbReference type="ChEBI" id="CHEBI:16042"/>
        <dbReference type="ChEBI" id="CHEBI:17792"/>
        <dbReference type="ChEBI" id="CHEBI:57925"/>
        <dbReference type="ChEBI" id="CHEBI:90779"/>
        <dbReference type="EC" id="2.5.1.18"/>
    </reaction>
</comment>
<name>A0A9W6C1C7_9CHLO</name>
<dbReference type="Proteomes" id="UP001165080">
    <property type="component" value="Unassembled WGS sequence"/>
</dbReference>
<accession>A0A9W6C1C7</accession>
<comment type="function">
    <text evidence="1">Conjugation of reduced glutathione to a wide number of exogenous and endogenous hydrophobic electrophiles.</text>
</comment>
<dbReference type="PROSITE" id="PS50404">
    <property type="entry name" value="GST_NTER"/>
    <property type="match status" value="1"/>
</dbReference>
<evidence type="ECO:0000256" key="4">
    <source>
        <dbReference type="ARBA" id="ARBA00022679"/>
    </source>
</evidence>
<feature type="domain" description="GST N-terminal" evidence="6">
    <location>
        <begin position="25"/>
        <end position="111"/>
    </location>
</feature>
<dbReference type="InterPro" id="IPR010987">
    <property type="entry name" value="Glutathione-S-Trfase_C-like"/>
</dbReference>
<comment type="caution">
    <text evidence="8">The sequence shown here is derived from an EMBL/GenBank/DDBJ whole genome shotgun (WGS) entry which is preliminary data.</text>
</comment>
<dbReference type="InterPro" id="IPR036249">
    <property type="entry name" value="Thioredoxin-like_sf"/>
</dbReference>
<dbReference type="SUPFAM" id="SSF52833">
    <property type="entry name" value="Thioredoxin-like"/>
    <property type="match status" value="1"/>
</dbReference>
<reference evidence="8 9" key="1">
    <citation type="journal article" date="2023" name="Commun. Biol.">
        <title>Reorganization of the ancestral sex-determining regions during the evolution of trioecy in Pleodorina starrii.</title>
        <authorList>
            <person name="Takahashi K."/>
            <person name="Suzuki S."/>
            <person name="Kawai-Toyooka H."/>
            <person name="Yamamoto K."/>
            <person name="Hamaji T."/>
            <person name="Ootsuki R."/>
            <person name="Yamaguchi H."/>
            <person name="Kawachi M."/>
            <person name="Higashiyama T."/>
            <person name="Nozaki H."/>
        </authorList>
    </citation>
    <scope>NUCLEOTIDE SEQUENCE [LARGE SCALE GENOMIC DNA]</scope>
    <source>
        <strain evidence="8 9">NIES-4479</strain>
    </source>
</reference>
<sequence>MGDCIHHGEAHRLAEEGSFAASVPTLPVLQYFPCRGRAEPIRLVLSYARQPWFEPPPASVRQICSIMHGEFDGYPFRQLPRFIDDELNGEADFVQSGAILRHLGRKHDLYGKGLVEAGRIDMVLDAVSELRAKIRAVVVERRSEAAALQEYLGGVMAPEEELKGLGMMGPGLASLEYLLARRRYSDGGWLVGAGPSLADFAAFDLASIIGGLIHVDLHLAQSQLAEPLRNRFPALIAHHAKVAELHGVAEYLASDTRHAALFAADWLREHGAPPPPA</sequence>
<protein>
    <recommendedName>
        <fullName evidence="3">glutathione transferase</fullName>
        <ecNumber evidence="3">2.5.1.18</ecNumber>
    </recommendedName>
</protein>
<dbReference type="PANTHER" id="PTHR11571:SF222">
    <property type="entry name" value="GLUTATHIONE TRANSFERASE"/>
    <property type="match status" value="1"/>
</dbReference>
<dbReference type="InterPro" id="IPR004046">
    <property type="entry name" value="GST_C"/>
</dbReference>
<dbReference type="SFLD" id="SFLDS00019">
    <property type="entry name" value="Glutathione_Transferase_(cytos"/>
    <property type="match status" value="1"/>
</dbReference>
<evidence type="ECO:0000256" key="3">
    <source>
        <dbReference type="ARBA" id="ARBA00012452"/>
    </source>
</evidence>
<comment type="similarity">
    <text evidence="2">Belongs to the GST superfamily. Mu family.</text>
</comment>
<organism evidence="8 9">
    <name type="scientific">Pleodorina starrii</name>
    <dbReference type="NCBI Taxonomy" id="330485"/>
    <lineage>
        <taxon>Eukaryota</taxon>
        <taxon>Viridiplantae</taxon>
        <taxon>Chlorophyta</taxon>
        <taxon>core chlorophytes</taxon>
        <taxon>Chlorophyceae</taxon>
        <taxon>CS clade</taxon>
        <taxon>Chlamydomonadales</taxon>
        <taxon>Volvocaceae</taxon>
        <taxon>Pleodorina</taxon>
    </lineage>
</organism>
<evidence type="ECO:0000313" key="8">
    <source>
        <dbReference type="EMBL" id="GLC61687.1"/>
    </source>
</evidence>
<evidence type="ECO:0000256" key="2">
    <source>
        <dbReference type="ARBA" id="ARBA00005861"/>
    </source>
</evidence>
<dbReference type="SUPFAM" id="SSF47616">
    <property type="entry name" value="GST C-terminal domain-like"/>
    <property type="match status" value="1"/>
</dbReference>
<dbReference type="InterPro" id="IPR036282">
    <property type="entry name" value="Glutathione-S-Trfase_C_sf"/>
</dbReference>
<feature type="domain" description="GST C-terminal" evidence="7">
    <location>
        <begin position="113"/>
        <end position="262"/>
    </location>
</feature>
<dbReference type="AlphaFoldDB" id="A0A9W6C1C7"/>
<proteinExistence type="inferred from homology"/>
<keyword evidence="9" id="KW-1185">Reference proteome</keyword>
<dbReference type="Gene3D" id="1.20.1050.10">
    <property type="match status" value="1"/>
</dbReference>
<evidence type="ECO:0000256" key="1">
    <source>
        <dbReference type="ARBA" id="ARBA00003701"/>
    </source>
</evidence>
<dbReference type="OrthoDB" id="4951845at2759"/>
<keyword evidence="4" id="KW-0808">Transferase</keyword>
<evidence type="ECO:0000313" key="9">
    <source>
        <dbReference type="Proteomes" id="UP001165080"/>
    </source>
</evidence>
<dbReference type="EMBL" id="BRXU01000050">
    <property type="protein sequence ID" value="GLC61687.1"/>
    <property type="molecule type" value="Genomic_DNA"/>
</dbReference>
<dbReference type="GO" id="GO:0004364">
    <property type="term" value="F:glutathione transferase activity"/>
    <property type="evidence" value="ECO:0007669"/>
    <property type="project" value="UniProtKB-EC"/>
</dbReference>
<dbReference type="InterPro" id="IPR004045">
    <property type="entry name" value="Glutathione_S-Trfase_N"/>
</dbReference>
<dbReference type="GO" id="GO:0006749">
    <property type="term" value="P:glutathione metabolic process"/>
    <property type="evidence" value="ECO:0007669"/>
    <property type="project" value="TreeGrafter"/>
</dbReference>
<dbReference type="PROSITE" id="PS50405">
    <property type="entry name" value="GST_CTER"/>
    <property type="match status" value="1"/>
</dbReference>
<dbReference type="PANTHER" id="PTHR11571">
    <property type="entry name" value="GLUTATHIONE S-TRANSFERASE"/>
    <property type="match status" value="1"/>
</dbReference>
<evidence type="ECO:0000259" key="7">
    <source>
        <dbReference type="PROSITE" id="PS50405"/>
    </source>
</evidence>
<dbReference type="InterPro" id="IPR050213">
    <property type="entry name" value="GST_superfamily"/>
</dbReference>
<evidence type="ECO:0000256" key="5">
    <source>
        <dbReference type="ARBA" id="ARBA00047960"/>
    </source>
</evidence>
<dbReference type="Pfam" id="PF14497">
    <property type="entry name" value="GST_C_3"/>
    <property type="match status" value="1"/>
</dbReference>
<dbReference type="EC" id="2.5.1.18" evidence="3"/>